<evidence type="ECO:0000313" key="6">
    <source>
        <dbReference type="EMBL" id="QEW04517.1"/>
    </source>
</evidence>
<dbReference type="Gene3D" id="3.40.50.970">
    <property type="match status" value="1"/>
</dbReference>
<dbReference type="PANTHER" id="PTHR47514:SF1">
    <property type="entry name" value="TRANSKETOLASE N-TERMINAL SECTION-RELATED"/>
    <property type="match status" value="1"/>
</dbReference>
<organism evidence="6 7">
    <name type="scientific">Microbacterium lushaniae</name>
    <dbReference type="NCBI Taxonomy" id="2614639"/>
    <lineage>
        <taxon>Bacteria</taxon>
        <taxon>Bacillati</taxon>
        <taxon>Actinomycetota</taxon>
        <taxon>Actinomycetes</taxon>
        <taxon>Micrococcales</taxon>
        <taxon>Microbacteriaceae</taxon>
        <taxon>Microbacterium</taxon>
    </lineage>
</organism>
<evidence type="ECO:0000313" key="7">
    <source>
        <dbReference type="Proteomes" id="UP000325516"/>
    </source>
</evidence>
<comment type="similarity">
    <text evidence="2">Belongs to the transketolase family.</text>
</comment>
<dbReference type="SUPFAM" id="SSF52518">
    <property type="entry name" value="Thiamin diphosphate-binding fold (THDP-binding)"/>
    <property type="match status" value="1"/>
</dbReference>
<dbReference type="InterPro" id="IPR029061">
    <property type="entry name" value="THDP-binding"/>
</dbReference>
<keyword evidence="3" id="KW-0786">Thiamine pyrophosphate</keyword>
<gene>
    <name evidence="6" type="ORF">F6J85_16480</name>
</gene>
<dbReference type="KEGG" id="mlz:F6J85_16480"/>
<dbReference type="Proteomes" id="UP000325516">
    <property type="component" value="Chromosome"/>
</dbReference>
<feature type="compositionally biased region" description="Basic and acidic residues" evidence="4">
    <location>
        <begin position="59"/>
        <end position="73"/>
    </location>
</feature>
<feature type="region of interest" description="Disordered" evidence="4">
    <location>
        <begin position="54"/>
        <end position="97"/>
    </location>
</feature>
<proteinExistence type="inferred from homology"/>
<dbReference type="EMBL" id="CP044232">
    <property type="protein sequence ID" value="QEW04517.1"/>
    <property type="molecule type" value="Genomic_DNA"/>
</dbReference>
<dbReference type="GO" id="GO:0000287">
    <property type="term" value="F:magnesium ion binding"/>
    <property type="evidence" value="ECO:0007669"/>
    <property type="project" value="UniProtKB-ARBA"/>
</dbReference>
<evidence type="ECO:0000256" key="4">
    <source>
        <dbReference type="SAM" id="MobiDB-lite"/>
    </source>
</evidence>
<protein>
    <submittedName>
        <fullName evidence="6">Transketolase</fullName>
    </submittedName>
</protein>
<accession>A0A5J6L7V1</accession>
<feature type="domain" description="Transketolase N-terminal" evidence="5">
    <location>
        <begin position="126"/>
        <end position="367"/>
    </location>
</feature>
<evidence type="ECO:0000256" key="2">
    <source>
        <dbReference type="ARBA" id="ARBA00007131"/>
    </source>
</evidence>
<sequence length="378" mass="41381">MYRPVRMVSSVSVMTIKHLSVTWVCSAAAGKHHKQVYVHSGLLVNRFVLLSPRRGPKTGSDRKRESMRTRAEAASETSVSSMRRHVMGEPTLQERDDPRTIPELQDLAFELRSKLLHLCGTYEGAVHIGGDLSAADILTALFEYGLNVDPTDLRNPERDRFVLSKGHAAVCMYIAMSIRGFFSYEGIVDTYGQLDSAYGMHPCKVQLPGVECSTGSLGHGLPIAVGMALSARGRGESHRVVCLLGDGETGEGSVWEAAMAARSNELGNLVAFVDRNRQLMTSFAEERVVFEPYPDKWAAFGWNVVHVDGHDMGQLVEAIDALPGTDSDRPTVVICETVKGKGVEFMEHNLAWHAGSLSAADLERAMAALEESHQKESV</sequence>
<dbReference type="InterPro" id="IPR005474">
    <property type="entry name" value="Transketolase_N"/>
</dbReference>
<keyword evidence="7" id="KW-1185">Reference proteome</keyword>
<evidence type="ECO:0000259" key="5">
    <source>
        <dbReference type="Pfam" id="PF00456"/>
    </source>
</evidence>
<dbReference type="Pfam" id="PF00456">
    <property type="entry name" value="Transketolase_N"/>
    <property type="match status" value="1"/>
</dbReference>
<dbReference type="CDD" id="cd02012">
    <property type="entry name" value="TPP_TK"/>
    <property type="match status" value="1"/>
</dbReference>
<comment type="cofactor">
    <cofactor evidence="1">
        <name>thiamine diphosphate</name>
        <dbReference type="ChEBI" id="CHEBI:58937"/>
    </cofactor>
</comment>
<evidence type="ECO:0000256" key="3">
    <source>
        <dbReference type="ARBA" id="ARBA00023052"/>
    </source>
</evidence>
<dbReference type="AlphaFoldDB" id="A0A5J6L7V1"/>
<evidence type="ECO:0000256" key="1">
    <source>
        <dbReference type="ARBA" id="ARBA00001964"/>
    </source>
</evidence>
<reference evidence="7" key="1">
    <citation type="submission" date="2019-09" db="EMBL/GenBank/DDBJ databases">
        <title>Mumia zhuanghuii sp. nov. isolated from the intestinal contents of plateau pika (Ochotona curzoniae) in the Qinghai-Tibet plateau of China.</title>
        <authorList>
            <person name="Tian Z."/>
        </authorList>
    </citation>
    <scope>NUCLEOTIDE SEQUENCE [LARGE SCALE GENOMIC DNA]</scope>
    <source>
        <strain evidence="7">L-031</strain>
    </source>
</reference>
<name>A0A5J6L7V1_9MICO</name>
<dbReference type="PANTHER" id="PTHR47514">
    <property type="entry name" value="TRANSKETOLASE N-TERMINAL SECTION-RELATED"/>
    <property type="match status" value="1"/>
</dbReference>